<evidence type="ECO:0000313" key="3">
    <source>
        <dbReference type="EMBL" id="TCD68355.1"/>
    </source>
</evidence>
<gene>
    <name evidence="3" type="ORF">EIP91_010993</name>
</gene>
<name>A0A4R0RQ93_9APHY</name>
<evidence type="ECO:0000313" key="4">
    <source>
        <dbReference type="Proteomes" id="UP000292702"/>
    </source>
</evidence>
<feature type="chain" id="PRO_5020912635" evidence="2">
    <location>
        <begin position="21"/>
        <end position="134"/>
    </location>
</feature>
<feature type="compositionally biased region" description="Polar residues" evidence="1">
    <location>
        <begin position="95"/>
        <end position="106"/>
    </location>
</feature>
<feature type="region of interest" description="Disordered" evidence="1">
    <location>
        <begin position="56"/>
        <end position="75"/>
    </location>
</feature>
<proteinExistence type="predicted"/>
<comment type="caution">
    <text evidence="3">The sequence shown here is derived from an EMBL/GenBank/DDBJ whole genome shotgun (WGS) entry which is preliminary data.</text>
</comment>
<accession>A0A4R0RQ93</accession>
<organism evidence="3 4">
    <name type="scientific">Steccherinum ochraceum</name>
    <dbReference type="NCBI Taxonomy" id="92696"/>
    <lineage>
        <taxon>Eukaryota</taxon>
        <taxon>Fungi</taxon>
        <taxon>Dikarya</taxon>
        <taxon>Basidiomycota</taxon>
        <taxon>Agaricomycotina</taxon>
        <taxon>Agaricomycetes</taxon>
        <taxon>Polyporales</taxon>
        <taxon>Steccherinaceae</taxon>
        <taxon>Steccherinum</taxon>
    </lineage>
</organism>
<dbReference type="EMBL" id="RWJN01000069">
    <property type="protein sequence ID" value="TCD68355.1"/>
    <property type="molecule type" value="Genomic_DNA"/>
</dbReference>
<feature type="signal peptide" evidence="2">
    <location>
        <begin position="1"/>
        <end position="20"/>
    </location>
</feature>
<protein>
    <submittedName>
        <fullName evidence="3">Uncharacterized protein</fullName>
    </submittedName>
</protein>
<feature type="region of interest" description="Disordered" evidence="1">
    <location>
        <begin position="89"/>
        <end position="134"/>
    </location>
</feature>
<keyword evidence="4" id="KW-1185">Reference proteome</keyword>
<dbReference type="AlphaFoldDB" id="A0A4R0RQ93"/>
<reference evidence="3 4" key="1">
    <citation type="submission" date="2018-11" db="EMBL/GenBank/DDBJ databases">
        <title>Genome assembly of Steccherinum ochraceum LE-BIN_3174, the white-rot fungus of the Steccherinaceae family (The Residual Polyporoid clade, Polyporales, Basidiomycota).</title>
        <authorList>
            <person name="Fedorova T.V."/>
            <person name="Glazunova O.A."/>
            <person name="Landesman E.O."/>
            <person name="Moiseenko K.V."/>
            <person name="Psurtseva N.V."/>
            <person name="Savinova O.S."/>
            <person name="Shakhova N.V."/>
            <person name="Tyazhelova T.V."/>
            <person name="Vasina D.V."/>
        </authorList>
    </citation>
    <scope>NUCLEOTIDE SEQUENCE [LARGE SCALE GENOMIC DNA]</scope>
    <source>
        <strain evidence="3 4">LE-BIN_3174</strain>
    </source>
</reference>
<evidence type="ECO:0000256" key="2">
    <source>
        <dbReference type="SAM" id="SignalP"/>
    </source>
</evidence>
<keyword evidence="2" id="KW-0732">Signal</keyword>
<dbReference type="Proteomes" id="UP000292702">
    <property type="component" value="Unassembled WGS sequence"/>
</dbReference>
<evidence type="ECO:0000256" key="1">
    <source>
        <dbReference type="SAM" id="MobiDB-lite"/>
    </source>
</evidence>
<sequence>MRSAVAFTALVGVAATAALAAPLRVIVPNVHTRDDFSSLTVRDVIETIPYSNELEKRGGGYNNLRGGKPPGQRDWNMKPGQERAIAPKLPPYKSTAVTGTPQNIQPDPNHPAFRNGVYVPGQNGQPATHRGFGG</sequence>